<evidence type="ECO:0008006" key="3">
    <source>
        <dbReference type="Google" id="ProtNLM"/>
    </source>
</evidence>
<dbReference type="InterPro" id="IPR015915">
    <property type="entry name" value="Kelch-typ_b-propeller"/>
</dbReference>
<organism evidence="1 2">
    <name type="scientific">Stylonychia lemnae</name>
    <name type="common">Ciliate</name>
    <dbReference type="NCBI Taxonomy" id="5949"/>
    <lineage>
        <taxon>Eukaryota</taxon>
        <taxon>Sar</taxon>
        <taxon>Alveolata</taxon>
        <taxon>Ciliophora</taxon>
        <taxon>Intramacronucleata</taxon>
        <taxon>Spirotrichea</taxon>
        <taxon>Stichotrichia</taxon>
        <taxon>Sporadotrichida</taxon>
        <taxon>Oxytrichidae</taxon>
        <taxon>Stylonychinae</taxon>
        <taxon>Stylonychia</taxon>
    </lineage>
</organism>
<evidence type="ECO:0000313" key="2">
    <source>
        <dbReference type="Proteomes" id="UP000039865"/>
    </source>
</evidence>
<gene>
    <name evidence="1" type="primary">Contig11777.g12591</name>
    <name evidence="1" type="ORF">STYLEM_6674</name>
</gene>
<dbReference type="EMBL" id="CCKQ01006400">
    <property type="protein sequence ID" value="CDW77709.1"/>
    <property type="molecule type" value="Genomic_DNA"/>
</dbReference>
<accession>A0A078A679</accession>
<dbReference type="SUPFAM" id="SSF117281">
    <property type="entry name" value="Kelch motif"/>
    <property type="match status" value="1"/>
</dbReference>
<name>A0A078A679_STYLE</name>
<dbReference type="Gene3D" id="2.120.10.80">
    <property type="entry name" value="Kelch-type beta propeller"/>
    <property type="match status" value="1"/>
</dbReference>
<dbReference type="OrthoDB" id="326237at2759"/>
<proteinExistence type="predicted"/>
<protein>
    <recommendedName>
        <fullName evidence="3">Kelch motif family protein</fullName>
    </recommendedName>
</protein>
<dbReference type="InParanoid" id="A0A078A679"/>
<dbReference type="Proteomes" id="UP000039865">
    <property type="component" value="Unassembled WGS sequence"/>
</dbReference>
<reference evidence="1 2" key="1">
    <citation type="submission" date="2014-06" db="EMBL/GenBank/DDBJ databases">
        <authorList>
            <person name="Swart Estienne"/>
        </authorList>
    </citation>
    <scope>NUCLEOTIDE SEQUENCE [LARGE SCALE GENOMIC DNA]</scope>
    <source>
        <strain evidence="1 2">130c</strain>
    </source>
</reference>
<evidence type="ECO:0000313" key="1">
    <source>
        <dbReference type="EMBL" id="CDW77709.1"/>
    </source>
</evidence>
<dbReference type="AlphaFoldDB" id="A0A078A679"/>
<sequence length="457" mass="54218">MDKSQEKQYNSRKKKRCQNRFKISVHKFKKQLRKQLQAYLQFLQSPSQDTEQIAKEMIVMKLSKKILKIDNAILIRQECKKNLISNLVQVQKIKDNKHDDQMIIENFTPVYFNPLQIVDPQNDNSNQILSQSQVGCLSEEEARHGLFYFEDSHTLKLIHLEKDKPKTINQKKETFFHEGSDQIKKTREAFAFINIEIMNEQGQLELRHLVMGLRKGCKQIFEFDRKKNTEHILFEANKNISLSQNSAILVYKNQIIITGGEKINNKNNDLKASNQTLRFYISINKDTQRIELQHDPGFPQLKKARAKHSTFLVNDHLFVMFGNLNGYEFYDLKRGGEEFTFVKFIENYHFIKPLIIPSYQHKEQEETKMLILGEKPFLRTRSRNLQFYEMIIKLQDNQGNLTPSIVIEERFQGPEIECNFSQNYPTKKYYPNTNEWYIINEKGEYFILDLRNNLVRN</sequence>
<keyword evidence="2" id="KW-1185">Reference proteome</keyword>